<gene>
    <name evidence="2" type="ORF">B2J93_5637</name>
</gene>
<reference evidence="2 3" key="1">
    <citation type="submission" date="2017-04" db="EMBL/GenBank/DDBJ databases">
        <title>Draft genome sequence of Marssonina coronaria NL1: causal agent of apple blotch.</title>
        <authorList>
            <person name="Cheng Q."/>
        </authorList>
    </citation>
    <scope>NUCLEOTIDE SEQUENCE [LARGE SCALE GENOMIC DNA]</scope>
    <source>
        <strain evidence="2 3">NL1</strain>
    </source>
</reference>
<dbReference type="OrthoDB" id="3552690at2759"/>
<sequence length="371" mass="42008">MSMSQLDKFLRANYTQLQLEDPASPGRVFIYDLPKVFMDNFPAARLLGPGVVKGWTWHMNVLSEANIRPVFQSDVFPTSDYLLCKPFLKSAYVPGKPSTSVCGLIFELAPADMSRFEAHIQRNSSTIRYKTRVVVTVEDNHTRHLRCLSSTTYIDPLNTSDGARVYITSPAEEAKWLAQIKVFRAREIPDTYLESLLNQLRGVAIPNPQPIYVVPMKSVPSFTPPARAAAASGYLRPLPVPHIPKESSNVSNTFKITPESVGIEKFTRYFQTSIKSTPSNLPHVRQELQDQFDDGNERYRNQLQAKNQYQVAERQLVSNEEHQARLQEQSGSKQRARMQKQAKSPKRARVQSEDEDAAKEAARAQSRPRTV</sequence>
<keyword evidence="3" id="KW-1185">Reference proteome</keyword>
<dbReference type="InParanoid" id="A0A218ZAN6"/>
<name>A0A218ZAN6_9HELO</name>
<dbReference type="Proteomes" id="UP000242519">
    <property type="component" value="Unassembled WGS sequence"/>
</dbReference>
<dbReference type="AlphaFoldDB" id="A0A218ZAN6"/>
<evidence type="ECO:0000313" key="3">
    <source>
        <dbReference type="Proteomes" id="UP000242519"/>
    </source>
</evidence>
<proteinExistence type="predicted"/>
<organism evidence="2 3">
    <name type="scientific">Diplocarpon coronariae</name>
    <dbReference type="NCBI Taxonomy" id="2795749"/>
    <lineage>
        <taxon>Eukaryota</taxon>
        <taxon>Fungi</taxon>
        <taxon>Dikarya</taxon>
        <taxon>Ascomycota</taxon>
        <taxon>Pezizomycotina</taxon>
        <taxon>Leotiomycetes</taxon>
        <taxon>Helotiales</taxon>
        <taxon>Drepanopezizaceae</taxon>
        <taxon>Diplocarpon</taxon>
    </lineage>
</organism>
<dbReference type="STRING" id="503106.A0A218ZAN6"/>
<protein>
    <submittedName>
        <fullName evidence="2">Uncharacterized protein</fullName>
    </submittedName>
</protein>
<accession>A0A218ZAN6</accession>
<evidence type="ECO:0000256" key="1">
    <source>
        <dbReference type="SAM" id="MobiDB-lite"/>
    </source>
</evidence>
<comment type="caution">
    <text evidence="2">The sequence shown here is derived from an EMBL/GenBank/DDBJ whole genome shotgun (WGS) entry which is preliminary data.</text>
</comment>
<feature type="compositionally biased region" description="Basic residues" evidence="1">
    <location>
        <begin position="334"/>
        <end position="349"/>
    </location>
</feature>
<dbReference type="EMBL" id="MZNU01000078">
    <property type="protein sequence ID" value="OWP05119.1"/>
    <property type="molecule type" value="Genomic_DNA"/>
</dbReference>
<evidence type="ECO:0000313" key="2">
    <source>
        <dbReference type="EMBL" id="OWP05119.1"/>
    </source>
</evidence>
<feature type="region of interest" description="Disordered" evidence="1">
    <location>
        <begin position="319"/>
        <end position="371"/>
    </location>
</feature>